<organism evidence="2 3">
    <name type="scientific">Roseovarius faecimaris</name>
    <dbReference type="NCBI Taxonomy" id="2494550"/>
    <lineage>
        <taxon>Bacteria</taxon>
        <taxon>Pseudomonadati</taxon>
        <taxon>Pseudomonadota</taxon>
        <taxon>Alphaproteobacteria</taxon>
        <taxon>Rhodobacterales</taxon>
        <taxon>Roseobacteraceae</taxon>
        <taxon>Roseovarius</taxon>
    </lineage>
</organism>
<name>A0A6I6IVT4_9RHOB</name>
<reference evidence="3" key="1">
    <citation type="submission" date="2018-12" db="EMBL/GenBank/DDBJ databases">
        <title>Complete genome sequence of Roseovarius sp. MME-070.</title>
        <authorList>
            <person name="Nam Y.-D."/>
            <person name="Kang J."/>
            <person name="Chung W.-H."/>
            <person name="Park Y.S."/>
        </authorList>
    </citation>
    <scope>NUCLEOTIDE SEQUENCE [LARGE SCALE GENOMIC DNA]</scope>
    <source>
        <strain evidence="3">MME-070</strain>
    </source>
</reference>
<feature type="region of interest" description="Disordered" evidence="1">
    <location>
        <begin position="1"/>
        <end position="30"/>
    </location>
</feature>
<dbReference type="RefSeq" id="WP_157708865.1">
    <property type="nucleotide sequence ID" value="NZ_CP034348.1"/>
</dbReference>
<evidence type="ECO:0000313" key="3">
    <source>
        <dbReference type="Proteomes" id="UP000428330"/>
    </source>
</evidence>
<evidence type="ECO:0000313" key="2">
    <source>
        <dbReference type="EMBL" id="QGY00185.1"/>
    </source>
</evidence>
<keyword evidence="3" id="KW-1185">Reference proteome</keyword>
<protein>
    <submittedName>
        <fullName evidence="2">Uncharacterized protein</fullName>
    </submittedName>
</protein>
<sequence length="119" mass="13122">MAWAYSNGRDHEKAARRRAEQAQRDKAARELDRKIRENELAIARTEERIAAIHQRALVDDKLREAIRLALWAKVPGAVTGSYVKGEAVLIPPEGLPNGLTEEDLNAAILAGLCGNKTDP</sequence>
<dbReference type="Proteomes" id="UP000428330">
    <property type="component" value="Chromosome"/>
</dbReference>
<proteinExistence type="predicted"/>
<feature type="compositionally biased region" description="Basic and acidic residues" evidence="1">
    <location>
        <begin position="8"/>
        <end position="30"/>
    </location>
</feature>
<dbReference type="KEGG" id="rom:EI983_18715"/>
<gene>
    <name evidence="2" type="ORF">EI983_18715</name>
</gene>
<dbReference type="EMBL" id="CP034348">
    <property type="protein sequence ID" value="QGY00185.1"/>
    <property type="molecule type" value="Genomic_DNA"/>
</dbReference>
<accession>A0A6I6IVT4</accession>
<evidence type="ECO:0000256" key="1">
    <source>
        <dbReference type="SAM" id="MobiDB-lite"/>
    </source>
</evidence>
<dbReference type="AlphaFoldDB" id="A0A6I6IVT4"/>